<evidence type="ECO:0000313" key="2">
    <source>
        <dbReference type="EMBL" id="GAH58108.1"/>
    </source>
</evidence>
<dbReference type="InterPro" id="IPR025378">
    <property type="entry name" value="DUF4368"/>
</dbReference>
<sequence length="91" mass="10800">EELLKMKKSIAHLIEEKDTEEDKINEIEKFLSLFKKEIENPTNKIKKGVINILVDKIFIYPNESKTNERKVEIYYNFSKEKGLVDKLSLRV</sequence>
<dbReference type="EMBL" id="BARU01025199">
    <property type="protein sequence ID" value="GAH58108.1"/>
    <property type="molecule type" value="Genomic_DNA"/>
</dbReference>
<name>X1IKM9_9ZZZZ</name>
<proteinExistence type="predicted"/>
<feature type="domain" description="DUF4368" evidence="1">
    <location>
        <begin position="19"/>
        <end position="77"/>
    </location>
</feature>
<dbReference type="Pfam" id="PF14287">
    <property type="entry name" value="DUF4368"/>
    <property type="match status" value="1"/>
</dbReference>
<organism evidence="2">
    <name type="scientific">marine sediment metagenome</name>
    <dbReference type="NCBI Taxonomy" id="412755"/>
    <lineage>
        <taxon>unclassified sequences</taxon>
        <taxon>metagenomes</taxon>
        <taxon>ecological metagenomes</taxon>
    </lineage>
</organism>
<reference evidence="2" key="1">
    <citation type="journal article" date="2014" name="Front. Microbiol.">
        <title>High frequency of phylogenetically diverse reductive dehalogenase-homologous genes in deep subseafloor sedimentary metagenomes.</title>
        <authorList>
            <person name="Kawai M."/>
            <person name="Futagami T."/>
            <person name="Toyoda A."/>
            <person name="Takaki Y."/>
            <person name="Nishi S."/>
            <person name="Hori S."/>
            <person name="Arai W."/>
            <person name="Tsubouchi T."/>
            <person name="Morono Y."/>
            <person name="Uchiyama I."/>
            <person name="Ito T."/>
            <person name="Fujiyama A."/>
            <person name="Inagaki F."/>
            <person name="Takami H."/>
        </authorList>
    </citation>
    <scope>NUCLEOTIDE SEQUENCE</scope>
    <source>
        <strain evidence="2">Expedition CK06-06</strain>
    </source>
</reference>
<feature type="non-terminal residue" evidence="2">
    <location>
        <position position="1"/>
    </location>
</feature>
<gene>
    <name evidence="2" type="ORF">S03H2_40620</name>
</gene>
<protein>
    <recommendedName>
        <fullName evidence="1">DUF4368 domain-containing protein</fullName>
    </recommendedName>
</protein>
<accession>X1IKM9</accession>
<comment type="caution">
    <text evidence="2">The sequence shown here is derived from an EMBL/GenBank/DDBJ whole genome shotgun (WGS) entry which is preliminary data.</text>
</comment>
<dbReference type="AlphaFoldDB" id="X1IKM9"/>
<evidence type="ECO:0000259" key="1">
    <source>
        <dbReference type="Pfam" id="PF14287"/>
    </source>
</evidence>